<evidence type="ECO:0000256" key="1">
    <source>
        <dbReference type="SAM" id="MobiDB-lite"/>
    </source>
</evidence>
<protein>
    <submittedName>
        <fullName evidence="4">Uncharacterized protein</fullName>
    </submittedName>
</protein>
<feature type="compositionally biased region" description="Low complexity" evidence="1">
    <location>
        <begin position="76"/>
        <end position="95"/>
    </location>
</feature>
<evidence type="ECO:0000256" key="3">
    <source>
        <dbReference type="SAM" id="SignalP"/>
    </source>
</evidence>
<dbReference type="EMBL" id="CP019474">
    <property type="protein sequence ID" value="UQC78194.1"/>
    <property type="molecule type" value="Genomic_DNA"/>
</dbReference>
<dbReference type="RefSeq" id="XP_049139831.1">
    <property type="nucleotide sequence ID" value="XM_049282688.1"/>
</dbReference>
<keyword evidence="2" id="KW-0812">Transmembrane</keyword>
<reference evidence="4" key="1">
    <citation type="journal article" date="2021" name="Mol. Plant Microbe Interact.">
        <title>Complete Genome Sequence of the Plant-Pathogenic Fungus Colletotrichum lupini.</title>
        <authorList>
            <person name="Baroncelli R."/>
            <person name="Pensec F."/>
            <person name="Da Lio D."/>
            <person name="Boufleur T."/>
            <person name="Vicente I."/>
            <person name="Sarrocco S."/>
            <person name="Picot A."/>
            <person name="Baraldi E."/>
            <person name="Sukno S."/>
            <person name="Thon M."/>
            <person name="Le Floch G."/>
        </authorList>
    </citation>
    <scope>NUCLEOTIDE SEQUENCE</scope>
    <source>
        <strain evidence="4">IMI 504893</strain>
    </source>
</reference>
<feature type="region of interest" description="Disordered" evidence="1">
    <location>
        <begin position="52"/>
        <end position="95"/>
    </location>
</feature>
<gene>
    <name evidence="4" type="ORF">CLUP02_03670</name>
</gene>
<keyword evidence="5" id="KW-1185">Reference proteome</keyword>
<evidence type="ECO:0000256" key="2">
    <source>
        <dbReference type="SAM" id="Phobius"/>
    </source>
</evidence>
<name>A0A9Q8SJ03_9PEZI</name>
<keyword evidence="2" id="KW-0472">Membrane</keyword>
<feature type="chain" id="PRO_5040497180" evidence="3">
    <location>
        <begin position="24"/>
        <end position="500"/>
    </location>
</feature>
<sequence>MAASSRGMSLCLLLASRPGPLCATTTATTQPLLPRRLFSSLLPLRYAAKPSRTTTIPNNLTRSAVSKPHPPPKSPLPSTSPKTTTNPAAAPPGAGAGATAGSAYALATTLAQRPQPTVLYEAASHLWMKVSAWSAATMFYSYAGVNYYFTLLDPPPDLAAWVPHAFALICVATAGFGSYFLFNARNIVKVIRAVPTASLLKSAGEKSAAGVLPLGVSSAKATPVVLEITCERILPGTPKKFLLAPDQVTIPTRIYSPFVTPTPAMERAAARQRQVQSRADWEYDKGHLMTTPFRHASKGFKAAWYGVRRAITKEGFLRMEAGGEKLKLDVSTGWALDDGRAIDRLVKIGADVSTNKIAERKLERTDVSNIHKRDDLHTTQTSLCHALSADAMYHSPRPSQNRKGEPACPEPVDVEAARCQYPPPKPLRNVNVTNLKSRNLFKSHGKQRRAVAAYCWRTPPNVPIHSILFAMQEPTECKQPYRAPLSEPAKRISIQQKSWA</sequence>
<dbReference type="GeneID" id="73337698"/>
<feature type="signal peptide" evidence="3">
    <location>
        <begin position="1"/>
        <end position="23"/>
    </location>
</feature>
<dbReference type="Proteomes" id="UP000830671">
    <property type="component" value="Chromosome 2"/>
</dbReference>
<feature type="compositionally biased region" description="Polar residues" evidence="1">
    <location>
        <begin position="52"/>
        <end position="62"/>
    </location>
</feature>
<organism evidence="4 5">
    <name type="scientific">Colletotrichum lupini</name>
    <dbReference type="NCBI Taxonomy" id="145971"/>
    <lineage>
        <taxon>Eukaryota</taxon>
        <taxon>Fungi</taxon>
        <taxon>Dikarya</taxon>
        <taxon>Ascomycota</taxon>
        <taxon>Pezizomycotina</taxon>
        <taxon>Sordariomycetes</taxon>
        <taxon>Hypocreomycetidae</taxon>
        <taxon>Glomerellales</taxon>
        <taxon>Glomerellaceae</taxon>
        <taxon>Colletotrichum</taxon>
        <taxon>Colletotrichum acutatum species complex</taxon>
    </lineage>
</organism>
<keyword evidence="3" id="KW-0732">Signal</keyword>
<evidence type="ECO:0000313" key="4">
    <source>
        <dbReference type="EMBL" id="UQC78194.1"/>
    </source>
</evidence>
<accession>A0A9Q8SJ03</accession>
<feature type="transmembrane region" description="Helical" evidence="2">
    <location>
        <begin position="161"/>
        <end position="182"/>
    </location>
</feature>
<proteinExistence type="predicted"/>
<keyword evidence="2" id="KW-1133">Transmembrane helix</keyword>
<evidence type="ECO:0000313" key="5">
    <source>
        <dbReference type="Proteomes" id="UP000830671"/>
    </source>
</evidence>
<dbReference type="KEGG" id="clup:CLUP02_03670"/>
<dbReference type="AlphaFoldDB" id="A0A9Q8SJ03"/>